<feature type="compositionally biased region" description="Basic and acidic residues" evidence="1">
    <location>
        <begin position="50"/>
        <end position="61"/>
    </location>
</feature>
<dbReference type="EMBL" id="LT629710">
    <property type="protein sequence ID" value="SDP21662.1"/>
    <property type="molecule type" value="Genomic_DNA"/>
</dbReference>
<dbReference type="Proteomes" id="UP000198741">
    <property type="component" value="Chromosome I"/>
</dbReference>
<organism evidence="2 3">
    <name type="scientific">Nakamurella panacisegetis</name>
    <dbReference type="NCBI Taxonomy" id="1090615"/>
    <lineage>
        <taxon>Bacteria</taxon>
        <taxon>Bacillati</taxon>
        <taxon>Actinomycetota</taxon>
        <taxon>Actinomycetes</taxon>
        <taxon>Nakamurellales</taxon>
        <taxon>Nakamurellaceae</taxon>
        <taxon>Nakamurella</taxon>
    </lineage>
</organism>
<accession>A0A1H0QWI9</accession>
<keyword evidence="3" id="KW-1185">Reference proteome</keyword>
<feature type="compositionally biased region" description="Basic residues" evidence="1">
    <location>
        <begin position="62"/>
        <end position="71"/>
    </location>
</feature>
<reference evidence="2 3" key="1">
    <citation type="submission" date="2016-10" db="EMBL/GenBank/DDBJ databases">
        <authorList>
            <person name="de Groot N.N."/>
        </authorList>
    </citation>
    <scope>NUCLEOTIDE SEQUENCE [LARGE SCALE GENOMIC DNA]</scope>
    <source>
        <strain evidence="3">P4-7,KCTC 19426,CECT 7604</strain>
    </source>
</reference>
<evidence type="ECO:0000313" key="2">
    <source>
        <dbReference type="EMBL" id="SDP21662.1"/>
    </source>
</evidence>
<feature type="region of interest" description="Disordered" evidence="1">
    <location>
        <begin position="49"/>
        <end position="71"/>
    </location>
</feature>
<dbReference type="Pfam" id="PF13376">
    <property type="entry name" value="OmdA"/>
    <property type="match status" value="1"/>
</dbReference>
<dbReference type="RefSeq" id="WP_090477596.1">
    <property type="nucleotide sequence ID" value="NZ_LT629710.1"/>
</dbReference>
<dbReference type="AlphaFoldDB" id="A0A1H0QWI9"/>
<name>A0A1H0QWI9_9ACTN</name>
<evidence type="ECO:0000313" key="3">
    <source>
        <dbReference type="Proteomes" id="UP000198741"/>
    </source>
</evidence>
<protein>
    <submittedName>
        <fullName evidence="2">Bacteriocin-protection, YdeI or OmpD-Associated</fullName>
    </submittedName>
</protein>
<sequence>MITATGVAVPDDMAAELSKDPATLAAFEALWPSDQLEFVNWLAKPGAQTRSERLAEISEHVRNHKHRTPTD</sequence>
<gene>
    <name evidence="2" type="ORF">SAMN04515671_3287</name>
</gene>
<proteinExistence type="predicted"/>
<evidence type="ECO:0000256" key="1">
    <source>
        <dbReference type="SAM" id="MobiDB-lite"/>
    </source>
</evidence>